<keyword evidence="4" id="KW-1185">Reference proteome</keyword>
<dbReference type="SUPFAM" id="SSF49899">
    <property type="entry name" value="Concanavalin A-like lectins/glucanases"/>
    <property type="match status" value="1"/>
</dbReference>
<dbReference type="InterPro" id="IPR014895">
    <property type="entry name" value="Alginate_lyase_2"/>
</dbReference>
<protein>
    <recommendedName>
        <fullName evidence="2">Alginate lyase 2 domain-containing protein</fullName>
    </recommendedName>
</protein>
<sequence>MKKNILFKTVLGCASVALLTIFNSCSPGGDETSPIVQDETSLIVQEKTKGTAITARAALAQYDFSKFDGETSSGNGGTISDRAYFNPSTTDNTTFFDVSSSGYRVFKCFAAYGNRTEIKEKKGEESPITADKDMEYIAKLESIPSDGVTVAQIHNRHPDVNRPLTRVFVKSGVFYIRTTTNNPNSSSGTYSTVTGPNYTSGTDYTLRIRFMSAGYATITITTTSSTITKDITPSVNWNSYSSTYYVKAGVYTGGSDVAPKLSMKAFDFDRVY</sequence>
<name>A0A4R5CJ10_9FLAO</name>
<accession>A0A4R5CJ10</accession>
<dbReference type="InterPro" id="IPR013320">
    <property type="entry name" value="ConA-like_dom_sf"/>
</dbReference>
<gene>
    <name evidence="3" type="ORF">E0F76_05430</name>
</gene>
<dbReference type="OrthoDB" id="1454787at2"/>
<dbReference type="Pfam" id="PF08787">
    <property type="entry name" value="Alginate_lyase2"/>
    <property type="match status" value="1"/>
</dbReference>
<proteinExistence type="predicted"/>
<dbReference type="Proteomes" id="UP000295479">
    <property type="component" value="Unassembled WGS sequence"/>
</dbReference>
<dbReference type="EMBL" id="SMFK01000002">
    <property type="protein sequence ID" value="TDD98570.1"/>
    <property type="molecule type" value="Genomic_DNA"/>
</dbReference>
<feature type="signal peptide" evidence="1">
    <location>
        <begin position="1"/>
        <end position="29"/>
    </location>
</feature>
<feature type="chain" id="PRO_5020483365" description="Alginate lyase 2 domain-containing protein" evidence="1">
    <location>
        <begin position="30"/>
        <end position="272"/>
    </location>
</feature>
<keyword evidence="1" id="KW-0732">Signal</keyword>
<dbReference type="Gene3D" id="2.60.120.200">
    <property type="match status" value="1"/>
</dbReference>
<organism evidence="3 4">
    <name type="scientific">Flavobacterium cellulosilyticum</name>
    <dbReference type="NCBI Taxonomy" id="2541731"/>
    <lineage>
        <taxon>Bacteria</taxon>
        <taxon>Pseudomonadati</taxon>
        <taxon>Bacteroidota</taxon>
        <taxon>Flavobacteriia</taxon>
        <taxon>Flavobacteriales</taxon>
        <taxon>Flavobacteriaceae</taxon>
        <taxon>Flavobacterium</taxon>
    </lineage>
</organism>
<dbReference type="AlphaFoldDB" id="A0A4R5CJ10"/>
<reference evidence="3 4" key="1">
    <citation type="submission" date="2019-03" db="EMBL/GenBank/DDBJ databases">
        <title>Flavobacterium AR-3-4 sp. nov. isolated from arctic soil.</title>
        <authorList>
            <person name="Chaudhary D.K."/>
        </authorList>
    </citation>
    <scope>NUCLEOTIDE SEQUENCE [LARGE SCALE GENOMIC DNA]</scope>
    <source>
        <strain evidence="3 4">AR-3-4</strain>
    </source>
</reference>
<dbReference type="RefSeq" id="WP_132002451.1">
    <property type="nucleotide sequence ID" value="NZ_SMFK01000002.1"/>
</dbReference>
<evidence type="ECO:0000313" key="3">
    <source>
        <dbReference type="EMBL" id="TDD98570.1"/>
    </source>
</evidence>
<comment type="caution">
    <text evidence="3">The sequence shown here is derived from an EMBL/GenBank/DDBJ whole genome shotgun (WGS) entry which is preliminary data.</text>
</comment>
<feature type="domain" description="Alginate lyase 2" evidence="2">
    <location>
        <begin position="86"/>
        <end position="257"/>
    </location>
</feature>
<evidence type="ECO:0000256" key="1">
    <source>
        <dbReference type="SAM" id="SignalP"/>
    </source>
</evidence>
<dbReference type="GO" id="GO:0005975">
    <property type="term" value="P:carbohydrate metabolic process"/>
    <property type="evidence" value="ECO:0007669"/>
    <property type="project" value="UniProtKB-ARBA"/>
</dbReference>
<evidence type="ECO:0000259" key="2">
    <source>
        <dbReference type="Pfam" id="PF08787"/>
    </source>
</evidence>
<evidence type="ECO:0000313" key="4">
    <source>
        <dbReference type="Proteomes" id="UP000295479"/>
    </source>
</evidence>
<dbReference type="GO" id="GO:0004553">
    <property type="term" value="F:hydrolase activity, hydrolyzing O-glycosyl compounds"/>
    <property type="evidence" value="ECO:0007669"/>
    <property type="project" value="UniProtKB-ARBA"/>
</dbReference>